<feature type="domain" description="ABC transporter" evidence="12">
    <location>
        <begin position="17"/>
        <end position="244"/>
    </location>
</feature>
<dbReference type="EC" id="7.3.2.6" evidence="8"/>
<evidence type="ECO:0000313" key="13">
    <source>
        <dbReference type="EMBL" id="KOX92073.1"/>
    </source>
</evidence>
<comment type="caution">
    <text evidence="13">The sequence shown here is derived from an EMBL/GenBank/DDBJ whole genome shotgun (WGS) entry which is preliminary data.</text>
</comment>
<comment type="catalytic activity">
    <reaction evidence="10">
        <text>tungstate(in) + ATP + H2O = tungstate(out) + ADP + phosphate + H(+)</text>
        <dbReference type="Rhea" id="RHEA:35027"/>
        <dbReference type="ChEBI" id="CHEBI:15377"/>
        <dbReference type="ChEBI" id="CHEBI:15378"/>
        <dbReference type="ChEBI" id="CHEBI:30616"/>
        <dbReference type="ChEBI" id="CHEBI:43474"/>
        <dbReference type="ChEBI" id="CHEBI:46502"/>
        <dbReference type="ChEBI" id="CHEBI:456216"/>
        <dbReference type="EC" id="7.3.2.6"/>
    </reaction>
</comment>
<reference evidence="13 14" key="1">
    <citation type="submission" date="2015-08" db="EMBL/GenBank/DDBJ databases">
        <title>Genomes of Isolates from Cabo Rojo, PR.</title>
        <authorList>
            <person name="Sanchez-Nieves R.L."/>
            <person name="Montalvo-Rodriguez R."/>
        </authorList>
    </citation>
    <scope>NUCLEOTIDE SEQUENCE [LARGE SCALE GENOMIC DNA]</scope>
    <source>
        <strain evidence="13 14">SL3</strain>
    </source>
</reference>
<evidence type="ECO:0000256" key="7">
    <source>
        <dbReference type="ARBA" id="ARBA00038781"/>
    </source>
</evidence>
<dbReference type="SMART" id="SM00382">
    <property type="entry name" value="AAA"/>
    <property type="match status" value="1"/>
</dbReference>
<protein>
    <recommendedName>
        <fullName evidence="9">Molybdate/tungstate import ATP-binding protein WtpC</fullName>
        <ecNumber evidence="8">7.3.2.6</ecNumber>
    </recommendedName>
</protein>
<evidence type="ECO:0000256" key="2">
    <source>
        <dbReference type="ARBA" id="ARBA00022448"/>
    </source>
</evidence>
<evidence type="ECO:0000256" key="1">
    <source>
        <dbReference type="ARBA" id="ARBA00004236"/>
    </source>
</evidence>
<keyword evidence="3" id="KW-0500">Molybdenum</keyword>
<comment type="subcellular location">
    <subcellularLocation>
        <location evidence="1">Cell membrane</location>
    </subcellularLocation>
</comment>
<dbReference type="InterPro" id="IPR003593">
    <property type="entry name" value="AAA+_ATPase"/>
</dbReference>
<dbReference type="Gene3D" id="3.40.50.300">
    <property type="entry name" value="P-loop containing nucleotide triphosphate hydrolases"/>
    <property type="match status" value="1"/>
</dbReference>
<comment type="subunit">
    <text evidence="7">The complex is composed of two ATP-binding proteins (WtpC), two transmembrane proteins (WtpB) and a solute-binding protein (WtpA).</text>
</comment>
<keyword evidence="5 13" id="KW-0067">ATP-binding</keyword>
<evidence type="ECO:0000256" key="11">
    <source>
        <dbReference type="ARBA" id="ARBA00057369"/>
    </source>
</evidence>
<sequence length="265" mass="28987">MALSERSSDPIESDRKIVVDGVSKAYDSVQALSNVSLAVRDGEFCCIVGPSGCGKTTLLRTIAGLDAADSGSILVDGDRVTEPGLDRGMVFQEYALFPWRTVRGNIRFGLDRPACDCADCEQRIRELVDLVGLAGFEDAYPTELSGGMKQRVGIARALAVDPEILLLDEPFGSVDARTRDRLHNELLDIWAETRQTVVFVTHDIDEAVKLADRIVVLDDDPGTVQSTVAVDIDRPRERTSHEFVDHVARVRAELGHTPDASHSSR</sequence>
<dbReference type="SUPFAM" id="SSF52540">
    <property type="entry name" value="P-loop containing nucleoside triphosphate hydrolases"/>
    <property type="match status" value="1"/>
</dbReference>
<evidence type="ECO:0000313" key="14">
    <source>
        <dbReference type="Proteomes" id="UP000037729"/>
    </source>
</evidence>
<dbReference type="GO" id="GO:0016887">
    <property type="term" value="F:ATP hydrolysis activity"/>
    <property type="evidence" value="ECO:0007669"/>
    <property type="project" value="InterPro"/>
</dbReference>
<dbReference type="InterPro" id="IPR003439">
    <property type="entry name" value="ABC_transporter-like_ATP-bd"/>
</dbReference>
<gene>
    <name evidence="13" type="ORF">AMS69_16130</name>
</gene>
<organism evidence="13 14">
    <name type="scientific">Haloarcula rubripromontorii</name>
    <dbReference type="NCBI Taxonomy" id="1705562"/>
    <lineage>
        <taxon>Archaea</taxon>
        <taxon>Methanobacteriati</taxon>
        <taxon>Methanobacteriota</taxon>
        <taxon>Stenosarchaea group</taxon>
        <taxon>Halobacteria</taxon>
        <taxon>Halobacteriales</taxon>
        <taxon>Haloarculaceae</taxon>
        <taxon>Haloarcula</taxon>
    </lineage>
</organism>
<dbReference type="GO" id="GO:0005886">
    <property type="term" value="C:plasma membrane"/>
    <property type="evidence" value="ECO:0007669"/>
    <property type="project" value="UniProtKB-SubCell"/>
</dbReference>
<dbReference type="EMBL" id="LIUF01000005">
    <property type="protein sequence ID" value="KOX92073.1"/>
    <property type="molecule type" value="Genomic_DNA"/>
</dbReference>
<dbReference type="InterPro" id="IPR050166">
    <property type="entry name" value="ABC_transporter_ATP-bind"/>
</dbReference>
<keyword evidence="4" id="KW-0547">Nucleotide-binding</keyword>
<keyword evidence="2" id="KW-0813">Transport</keyword>
<evidence type="ECO:0000256" key="10">
    <source>
        <dbReference type="ARBA" id="ARBA00047936"/>
    </source>
</evidence>
<dbReference type="RefSeq" id="WP_053969089.1">
    <property type="nucleotide sequence ID" value="NZ_JAWJXX010000004.1"/>
</dbReference>
<evidence type="ECO:0000256" key="6">
    <source>
        <dbReference type="ARBA" id="ARBA00038307"/>
    </source>
</evidence>
<proteinExistence type="inferred from homology"/>
<comment type="function">
    <text evidence="11">Part of the ABC transporter complex WtpABC involved in molybdate/tungstate import. Responsible for energy coupling to the transport system.</text>
</comment>
<dbReference type="AlphaFoldDB" id="A0A0N0BNC2"/>
<dbReference type="PANTHER" id="PTHR42788:SF13">
    <property type="entry name" value="ALIPHATIC SULFONATES IMPORT ATP-BINDING PROTEIN SSUB"/>
    <property type="match status" value="1"/>
</dbReference>
<name>A0A0N0BNC2_9EURY</name>
<evidence type="ECO:0000259" key="12">
    <source>
        <dbReference type="PROSITE" id="PS50893"/>
    </source>
</evidence>
<keyword evidence="14" id="KW-1185">Reference proteome</keyword>
<dbReference type="PROSITE" id="PS50893">
    <property type="entry name" value="ABC_TRANSPORTER_2"/>
    <property type="match status" value="1"/>
</dbReference>
<accession>A0A0N0BNC2</accession>
<dbReference type="FunFam" id="3.40.50.300:FF:000425">
    <property type="entry name" value="Probable ABC transporter, ATP-binding subunit"/>
    <property type="match status" value="1"/>
</dbReference>
<dbReference type="PROSITE" id="PS00211">
    <property type="entry name" value="ABC_TRANSPORTER_1"/>
    <property type="match status" value="1"/>
</dbReference>
<dbReference type="Pfam" id="PF00005">
    <property type="entry name" value="ABC_tran"/>
    <property type="match status" value="1"/>
</dbReference>
<evidence type="ECO:0000256" key="4">
    <source>
        <dbReference type="ARBA" id="ARBA00022741"/>
    </source>
</evidence>
<dbReference type="GO" id="GO:0005524">
    <property type="term" value="F:ATP binding"/>
    <property type="evidence" value="ECO:0007669"/>
    <property type="project" value="UniProtKB-KW"/>
</dbReference>
<dbReference type="OrthoDB" id="18368at2157"/>
<evidence type="ECO:0000256" key="8">
    <source>
        <dbReference type="ARBA" id="ARBA00039025"/>
    </source>
</evidence>
<evidence type="ECO:0000256" key="5">
    <source>
        <dbReference type="ARBA" id="ARBA00022840"/>
    </source>
</evidence>
<dbReference type="CDD" id="cd03293">
    <property type="entry name" value="ABC_NrtD_SsuB_transporters"/>
    <property type="match status" value="1"/>
</dbReference>
<dbReference type="STRING" id="1705562.AMS69_16130"/>
<evidence type="ECO:0000256" key="3">
    <source>
        <dbReference type="ARBA" id="ARBA00022505"/>
    </source>
</evidence>
<dbReference type="GO" id="GO:1901238">
    <property type="term" value="F:ABC-type tungstate transporter activity"/>
    <property type="evidence" value="ECO:0007669"/>
    <property type="project" value="UniProtKB-EC"/>
</dbReference>
<comment type="similarity">
    <text evidence="6">Belongs to the ABC transporter superfamily. Sulfate/tungstate importer (TC 3.A.1.6) family.</text>
</comment>
<dbReference type="InterPro" id="IPR027417">
    <property type="entry name" value="P-loop_NTPase"/>
</dbReference>
<dbReference type="Proteomes" id="UP000037729">
    <property type="component" value="Unassembled WGS sequence"/>
</dbReference>
<dbReference type="PATRIC" id="fig|1705562.3.peg.4132"/>
<dbReference type="PANTHER" id="PTHR42788">
    <property type="entry name" value="TAURINE IMPORT ATP-BINDING PROTEIN-RELATED"/>
    <property type="match status" value="1"/>
</dbReference>
<dbReference type="InterPro" id="IPR017871">
    <property type="entry name" value="ABC_transporter-like_CS"/>
</dbReference>
<evidence type="ECO:0000256" key="9">
    <source>
        <dbReference type="ARBA" id="ARBA00041133"/>
    </source>
</evidence>